<evidence type="ECO:0000313" key="2">
    <source>
        <dbReference type="Proteomes" id="UP001186974"/>
    </source>
</evidence>
<accession>A0ACC3DR40</accession>
<evidence type="ECO:0000313" key="1">
    <source>
        <dbReference type="EMBL" id="KAK3079098.1"/>
    </source>
</evidence>
<sequence length="293" mass="32189">STKPNTSIHYQFSLLQWTPLSAYQAMGKTSSNSRLNLPGRYAWCAAEILGPLNLLYILYTLPPKLGLPVSSTSVLGTRLPIQHELIGLLYVLHYVNRAIVTPLFLAPSMSPIHPFVTLCMSSFQLINSSNIACWAVYASAAASPATQISRYGKPNYALAMCGVILFAAGLATNVLAENQLFALRRGAARRKARSEGKAKVTFDKVYVIPPAEGLFTYVLYPHYVAEWVEWTGFWLYGFAVGMGGGWESPAAWFVVNEVCTMLPRAVQGREWYEGRFGKRAVGGRGGGLPVSWL</sequence>
<feature type="non-terminal residue" evidence="1">
    <location>
        <position position="1"/>
    </location>
</feature>
<gene>
    <name evidence="1" type="ORF">LTS18_005745</name>
</gene>
<dbReference type="Proteomes" id="UP001186974">
    <property type="component" value="Unassembled WGS sequence"/>
</dbReference>
<proteinExistence type="predicted"/>
<reference evidence="1" key="1">
    <citation type="submission" date="2024-09" db="EMBL/GenBank/DDBJ databases">
        <title>Black Yeasts Isolated from many extreme environments.</title>
        <authorList>
            <person name="Coleine C."/>
            <person name="Stajich J.E."/>
            <person name="Selbmann L."/>
        </authorList>
    </citation>
    <scope>NUCLEOTIDE SEQUENCE</scope>
    <source>
        <strain evidence="1">CCFEE 5737</strain>
    </source>
</reference>
<keyword evidence="2" id="KW-1185">Reference proteome</keyword>
<dbReference type="EMBL" id="JAWDJW010001377">
    <property type="protein sequence ID" value="KAK3079098.1"/>
    <property type="molecule type" value="Genomic_DNA"/>
</dbReference>
<comment type="caution">
    <text evidence="1">The sequence shown here is derived from an EMBL/GenBank/DDBJ whole genome shotgun (WGS) entry which is preliminary data.</text>
</comment>
<name>A0ACC3DR40_9PEZI</name>
<organism evidence="1 2">
    <name type="scientific">Coniosporium uncinatum</name>
    <dbReference type="NCBI Taxonomy" id="93489"/>
    <lineage>
        <taxon>Eukaryota</taxon>
        <taxon>Fungi</taxon>
        <taxon>Dikarya</taxon>
        <taxon>Ascomycota</taxon>
        <taxon>Pezizomycotina</taxon>
        <taxon>Dothideomycetes</taxon>
        <taxon>Dothideomycetes incertae sedis</taxon>
        <taxon>Coniosporium</taxon>
    </lineage>
</organism>
<protein>
    <submittedName>
        <fullName evidence="1">Uncharacterized protein</fullName>
    </submittedName>
</protein>